<feature type="non-terminal residue" evidence="11">
    <location>
        <position position="257"/>
    </location>
</feature>
<dbReference type="EMBL" id="VZRL01005625">
    <property type="protein sequence ID" value="NWV27537.1"/>
    <property type="molecule type" value="Genomic_DNA"/>
</dbReference>
<accession>A0A7K6DMM6</accession>
<dbReference type="Pfam" id="PF01129">
    <property type="entry name" value="ART"/>
    <property type="match status" value="1"/>
</dbReference>
<feature type="signal peptide" evidence="10">
    <location>
        <begin position="1"/>
        <end position="20"/>
    </location>
</feature>
<proteinExistence type="inferred from homology"/>
<keyword evidence="7 10" id="KW-0520">NAD</keyword>
<dbReference type="GO" id="GO:0003950">
    <property type="term" value="F:NAD+ poly-ADP-ribosyltransferase activity"/>
    <property type="evidence" value="ECO:0007669"/>
    <property type="project" value="TreeGrafter"/>
</dbReference>
<name>A0A7K6DMM6_9PASS</name>
<feature type="chain" id="PRO_5029938775" description="NAD(P)(+)--arginine ADP-ribosyltransferase" evidence="10">
    <location>
        <begin position="21"/>
        <end position="257"/>
    </location>
</feature>
<evidence type="ECO:0000256" key="3">
    <source>
        <dbReference type="ARBA" id="ARBA00022679"/>
    </source>
</evidence>
<dbReference type="InterPro" id="IPR000768">
    <property type="entry name" value="ART"/>
</dbReference>
<dbReference type="EC" id="2.4.2.31" evidence="10"/>
<comment type="caution">
    <text evidence="11">The sequence shown here is derived from an EMBL/GenBank/DDBJ whole genome shotgun (WGS) entry which is preliminary data.</text>
</comment>
<dbReference type="PANTHER" id="PTHR10339">
    <property type="entry name" value="ADP-RIBOSYLTRANSFERASE"/>
    <property type="match status" value="1"/>
</dbReference>
<keyword evidence="2 10" id="KW-0328">Glycosyltransferase</keyword>
<evidence type="ECO:0000256" key="9">
    <source>
        <dbReference type="ARBA" id="ARBA00047597"/>
    </source>
</evidence>
<dbReference type="InterPro" id="IPR050999">
    <property type="entry name" value="ADP-ribosyltransferase_ARG"/>
</dbReference>
<comment type="catalytic activity">
    <reaction evidence="9 10">
        <text>L-arginyl-[protein] + NAD(+) = N(omega)-(ADP-D-ribosyl)-L-arginyl-[protein] + nicotinamide + H(+)</text>
        <dbReference type="Rhea" id="RHEA:19149"/>
        <dbReference type="Rhea" id="RHEA-COMP:10532"/>
        <dbReference type="Rhea" id="RHEA-COMP:15087"/>
        <dbReference type="ChEBI" id="CHEBI:15378"/>
        <dbReference type="ChEBI" id="CHEBI:17154"/>
        <dbReference type="ChEBI" id="CHEBI:29965"/>
        <dbReference type="ChEBI" id="CHEBI:57540"/>
        <dbReference type="ChEBI" id="CHEBI:142554"/>
        <dbReference type="EC" id="2.4.2.31"/>
    </reaction>
</comment>
<keyword evidence="6 10" id="KW-0521">NADP</keyword>
<dbReference type="PANTHER" id="PTHR10339:SF19">
    <property type="entry name" value="GPI-LINKED NAD(P)(+)--ARGININE ADP-RIBOSYLTRANSFERASE 1"/>
    <property type="match status" value="1"/>
</dbReference>
<dbReference type="FunFam" id="3.90.176.10:FF:000001">
    <property type="entry name" value="NAD(P)(+)--arginine ADP-ribosyltransferase"/>
    <property type="match status" value="1"/>
</dbReference>
<keyword evidence="8" id="KW-1015">Disulfide bond</keyword>
<dbReference type="PRINTS" id="PR00970">
    <property type="entry name" value="RIBTRNSFRASE"/>
</dbReference>
<keyword evidence="12" id="KW-1185">Reference proteome</keyword>
<evidence type="ECO:0000256" key="1">
    <source>
        <dbReference type="ARBA" id="ARBA00009558"/>
    </source>
</evidence>
<dbReference type="GO" id="GO:0016779">
    <property type="term" value="F:nucleotidyltransferase activity"/>
    <property type="evidence" value="ECO:0007669"/>
    <property type="project" value="UniProtKB-KW"/>
</dbReference>
<dbReference type="Proteomes" id="UP000571324">
    <property type="component" value="Unassembled WGS sequence"/>
</dbReference>
<evidence type="ECO:0000313" key="11">
    <source>
        <dbReference type="EMBL" id="NWV27537.1"/>
    </source>
</evidence>
<sequence length="257" mass="28696">WPVPSMAPLALLALTVVTVAIEEVPLDMAPASFDDQYQGCRDTMMAALPALSLSEFGQNPLLARGWEKARAEWEQRGSRVSPLSSPAQAITLMAYTMDDLHEEFNMAVRMAGHSPEEYWDKFHFKALHLLLTDALAALRAQQGQGRHCVYCGVRGVRFTARPGRRVHFGHFASASLCRGKARAFGSDTTFHVHTQYGADIHQFSCYRTEDEVLIPPFETFNVTSVTRRGDKVSIKLNSTGTHSNYTCEWMVTSWGQP</sequence>
<evidence type="ECO:0000256" key="8">
    <source>
        <dbReference type="ARBA" id="ARBA00023157"/>
    </source>
</evidence>
<organism evidence="11 12">
    <name type="scientific">Origma solitaria</name>
    <dbReference type="NCBI Taxonomy" id="720586"/>
    <lineage>
        <taxon>Eukaryota</taxon>
        <taxon>Metazoa</taxon>
        <taxon>Chordata</taxon>
        <taxon>Craniata</taxon>
        <taxon>Vertebrata</taxon>
        <taxon>Euteleostomi</taxon>
        <taxon>Archelosauria</taxon>
        <taxon>Archosauria</taxon>
        <taxon>Dinosauria</taxon>
        <taxon>Saurischia</taxon>
        <taxon>Theropoda</taxon>
        <taxon>Coelurosauria</taxon>
        <taxon>Aves</taxon>
        <taxon>Neognathae</taxon>
        <taxon>Neoaves</taxon>
        <taxon>Telluraves</taxon>
        <taxon>Australaves</taxon>
        <taxon>Passeriformes</taxon>
        <taxon>Meliphagoidea</taxon>
        <taxon>Acanthizidae</taxon>
        <taxon>Origma</taxon>
    </lineage>
</organism>
<evidence type="ECO:0000313" key="12">
    <source>
        <dbReference type="Proteomes" id="UP000571324"/>
    </source>
</evidence>
<evidence type="ECO:0000256" key="10">
    <source>
        <dbReference type="RuleBase" id="RU361228"/>
    </source>
</evidence>
<dbReference type="GO" id="GO:0005615">
    <property type="term" value="C:extracellular space"/>
    <property type="evidence" value="ECO:0007669"/>
    <property type="project" value="UniProtKB-ARBA"/>
</dbReference>
<evidence type="ECO:0000256" key="5">
    <source>
        <dbReference type="ARBA" id="ARBA00022729"/>
    </source>
</evidence>
<dbReference type="GO" id="GO:0046677">
    <property type="term" value="P:response to antibiotic"/>
    <property type="evidence" value="ECO:0007669"/>
    <property type="project" value="UniProtKB-ARBA"/>
</dbReference>
<evidence type="ECO:0000256" key="4">
    <source>
        <dbReference type="ARBA" id="ARBA00022695"/>
    </source>
</evidence>
<dbReference type="GO" id="GO:0106274">
    <property type="term" value="F:NAD+-protein-arginine ADP-ribosyltransferase activity"/>
    <property type="evidence" value="ECO:0007669"/>
    <property type="project" value="UniProtKB-EC"/>
</dbReference>
<protein>
    <recommendedName>
        <fullName evidence="10">NAD(P)(+)--arginine ADP-ribosyltransferase</fullName>
        <ecNumber evidence="10">2.4.2.31</ecNumber>
    </recommendedName>
    <alternativeName>
        <fullName evidence="10">Mono(ADP-ribosyl)transferase</fullName>
    </alternativeName>
</protein>
<gene>
    <name evidence="11" type="primary">Nrt2</name>
    <name evidence="11" type="ORF">ORISOL_R08879</name>
</gene>
<keyword evidence="5 10" id="KW-0732">Signal</keyword>
<dbReference type="SUPFAM" id="SSF56399">
    <property type="entry name" value="ADP-ribosylation"/>
    <property type="match status" value="1"/>
</dbReference>
<feature type="non-terminal residue" evidence="11">
    <location>
        <position position="1"/>
    </location>
</feature>
<reference evidence="11 12" key="1">
    <citation type="submission" date="2019-09" db="EMBL/GenBank/DDBJ databases">
        <title>Bird 10,000 Genomes (B10K) Project - Family phase.</title>
        <authorList>
            <person name="Zhang G."/>
        </authorList>
    </citation>
    <scope>NUCLEOTIDE SEQUENCE [LARGE SCALE GENOMIC DNA]</scope>
    <source>
        <strain evidence="11">B10K-DU-029-52</strain>
    </source>
</reference>
<keyword evidence="3 10" id="KW-0808">Transferase</keyword>
<dbReference type="GO" id="GO:0044194">
    <property type="term" value="C:cytolytic granule"/>
    <property type="evidence" value="ECO:0007669"/>
    <property type="project" value="UniProtKB-ARBA"/>
</dbReference>
<evidence type="ECO:0000256" key="2">
    <source>
        <dbReference type="ARBA" id="ARBA00022676"/>
    </source>
</evidence>
<keyword evidence="4" id="KW-0548">Nucleotidyltransferase</keyword>
<dbReference type="Gene3D" id="3.90.176.10">
    <property type="entry name" value="Toxin ADP-ribosyltransferase, Chain A, domain 1"/>
    <property type="match status" value="1"/>
</dbReference>
<dbReference type="PROSITE" id="PS51996">
    <property type="entry name" value="TR_MART"/>
    <property type="match status" value="1"/>
</dbReference>
<evidence type="ECO:0000256" key="7">
    <source>
        <dbReference type="ARBA" id="ARBA00023027"/>
    </source>
</evidence>
<evidence type="ECO:0000256" key="6">
    <source>
        <dbReference type="ARBA" id="ARBA00022857"/>
    </source>
</evidence>
<comment type="similarity">
    <text evidence="1 10">Belongs to the Arg-specific ADP-ribosyltransferase family.</text>
</comment>
<dbReference type="AlphaFoldDB" id="A0A7K6DMM6"/>
<dbReference type="OrthoDB" id="423533at2759"/>